<feature type="transmembrane region" description="Helical" evidence="9">
    <location>
        <begin position="129"/>
        <end position="154"/>
    </location>
</feature>
<dbReference type="GO" id="GO:1990573">
    <property type="term" value="P:potassium ion import across plasma membrane"/>
    <property type="evidence" value="ECO:0007669"/>
    <property type="project" value="TreeGrafter"/>
</dbReference>
<dbReference type="InterPro" id="IPR050510">
    <property type="entry name" value="Cation_transp_ATPase_P-type"/>
</dbReference>
<feature type="transmembrane region" description="Helical" evidence="9">
    <location>
        <begin position="772"/>
        <end position="793"/>
    </location>
</feature>
<dbReference type="Gene3D" id="2.70.150.10">
    <property type="entry name" value="Calcium-transporting ATPase, cytoplasmic transduction domain A"/>
    <property type="match status" value="1"/>
</dbReference>
<evidence type="ECO:0000313" key="12">
    <source>
        <dbReference type="EMBL" id="CAF4055735.1"/>
    </source>
</evidence>
<dbReference type="SFLD" id="SFLDF00027">
    <property type="entry name" value="p-type_atpase"/>
    <property type="match status" value="1"/>
</dbReference>
<dbReference type="Gene3D" id="3.40.1110.10">
    <property type="entry name" value="Calcium-transporting ATPase, cytoplasmic domain N"/>
    <property type="match status" value="1"/>
</dbReference>
<evidence type="ECO:0000313" key="13">
    <source>
        <dbReference type="Proteomes" id="UP000663868"/>
    </source>
</evidence>
<dbReference type="SUPFAM" id="SSF81653">
    <property type="entry name" value="Calcium ATPase, transduction domain A"/>
    <property type="match status" value="1"/>
</dbReference>
<protein>
    <submittedName>
        <fullName evidence="12">Uncharacterized protein</fullName>
    </submittedName>
</protein>
<dbReference type="SUPFAM" id="SSF56784">
    <property type="entry name" value="HAD-like"/>
    <property type="match status" value="1"/>
</dbReference>
<proteinExistence type="predicted"/>
<keyword evidence="2" id="KW-1003">Cell membrane</keyword>
<dbReference type="SFLD" id="SFLDG00002">
    <property type="entry name" value="C1.7:_P-type_atpase_like"/>
    <property type="match status" value="1"/>
</dbReference>
<dbReference type="PROSITE" id="PS00154">
    <property type="entry name" value="ATPASE_E1_E2"/>
    <property type="match status" value="1"/>
</dbReference>
<gene>
    <name evidence="12" type="ORF">KXQ929_LOCUS31825</name>
</gene>
<evidence type="ECO:0000256" key="9">
    <source>
        <dbReference type="SAM" id="Phobius"/>
    </source>
</evidence>
<dbReference type="GO" id="GO:0006883">
    <property type="term" value="P:intracellular sodium ion homeostasis"/>
    <property type="evidence" value="ECO:0007669"/>
    <property type="project" value="TreeGrafter"/>
</dbReference>
<sequence>MQPTTATVKRNGAEIQINADELVPGDIIRVRLGEKVPADCRIITCDDLQVNTSQLTGESAPVICTIKCTNRNFLESTNIIFYSSLVVQGTGEAIVVKTGDSSILGQVGKMTRNTSGSEITGLHREINRFVLFVIAAALLSIILVWITWVAWLNIKQNGYITFNGNIVNSIGMVVCYIPEGLPAAVTLVLTIVAKRMYKQKVMVKSLATVETFNSVSLIATDKTGTLTMNQMTITALLWGTQGEYMIPIHTNNEPNVTMNDEEHIIDRKRPSLNAENIPTAMKDLILGACLCNNVVNQSSLINGNGNDNPALESNTNDTALEKNEIVGDAADVALYHFCNDKCSVDIEQVKKTNPRINILPFNSKNKFMITANILEQTSTSIDNDATVLITLKGAPDFILSRCSTYKQDSSDEILPITEEFRSSIQQRQETLGKCGYRVIGMIQQKMKKSQYNSLIETYKTSKKQHQQKQSELISNEPDLNGLPGDNYCFIGMFSLLDPARPEVPDAVIKARRAHIRVAMVTGDHPTTAASIAKKVNILSKEISIDHGIDTFKIEHNNETGQIMAHFMRDTNTCLETHTVSELMTSIQVKGIKTTSNMKIKSNIFKRIWACILFYLRDPNQVKDIDKLKLIPYGVVVIGGDMHSMDDYMWDWVLSHQEIVFARTSPEQKLRIVMEFLKRGEVVAVTGDGTNDAPALKQADLGVAMAAGTDVAKEAGDMILLDNNFSSIITAIETGRLLSDNLKKVAIYLLPGGSWSEVIPVFFNIWLGIPLPLSLFLAIIFCMFNDVVNSLAMVSEEAEQDIMSRPPAIRHKTHLIDWKLLVHAYLVVGNIECFAAFFCFFWYYSSQGIPLNSIFFTYANYGTNPPIAKTPEELLIIQQTGQSIYYVALCVMQMFNLLATRTRHVSFFNHNPFFGKGRNWTILLGILFSAIVGIIVTRVPWFNSMFKTEPVSIKYICPALAFGIVLFLFDEIRKYLVRRYPKSFLAKMAW</sequence>
<evidence type="ECO:0000256" key="5">
    <source>
        <dbReference type="ARBA" id="ARBA00022840"/>
    </source>
</evidence>
<dbReference type="SUPFAM" id="SSF81660">
    <property type="entry name" value="Metal cation-transporting ATPase, ATP-binding domain N"/>
    <property type="match status" value="1"/>
</dbReference>
<reference evidence="12" key="1">
    <citation type="submission" date="2021-02" db="EMBL/GenBank/DDBJ databases">
        <authorList>
            <person name="Nowell W R."/>
        </authorList>
    </citation>
    <scope>NUCLEOTIDE SEQUENCE</scope>
</reference>
<dbReference type="InterPro" id="IPR044492">
    <property type="entry name" value="P_typ_ATPase_HD_dom"/>
</dbReference>
<evidence type="ECO:0000256" key="2">
    <source>
        <dbReference type="ARBA" id="ARBA00022475"/>
    </source>
</evidence>
<dbReference type="InterPro" id="IPR023298">
    <property type="entry name" value="ATPase_P-typ_TM_dom_sf"/>
</dbReference>
<feature type="transmembrane region" description="Helical" evidence="9">
    <location>
        <begin position="819"/>
        <end position="843"/>
    </location>
</feature>
<dbReference type="Pfam" id="PF00122">
    <property type="entry name" value="E1-E2_ATPase"/>
    <property type="match status" value="1"/>
</dbReference>
<dbReference type="Proteomes" id="UP000663868">
    <property type="component" value="Unassembled WGS sequence"/>
</dbReference>
<dbReference type="GO" id="GO:0005391">
    <property type="term" value="F:P-type sodium:potassium-exchanging transporter activity"/>
    <property type="evidence" value="ECO:0007669"/>
    <property type="project" value="TreeGrafter"/>
</dbReference>
<evidence type="ECO:0000256" key="7">
    <source>
        <dbReference type="ARBA" id="ARBA00022989"/>
    </source>
</evidence>
<evidence type="ECO:0000256" key="4">
    <source>
        <dbReference type="ARBA" id="ARBA00022741"/>
    </source>
</evidence>
<dbReference type="Pfam" id="PF13246">
    <property type="entry name" value="Cation_ATPase"/>
    <property type="match status" value="1"/>
</dbReference>
<dbReference type="GO" id="GO:0036376">
    <property type="term" value="P:sodium ion export across plasma membrane"/>
    <property type="evidence" value="ECO:0007669"/>
    <property type="project" value="TreeGrafter"/>
</dbReference>
<dbReference type="InterPro" id="IPR023214">
    <property type="entry name" value="HAD_sf"/>
</dbReference>
<dbReference type="Gene3D" id="3.40.50.1000">
    <property type="entry name" value="HAD superfamily/HAD-like"/>
    <property type="match status" value="2"/>
</dbReference>
<dbReference type="Pfam" id="PF00689">
    <property type="entry name" value="Cation_ATPase_C"/>
    <property type="match status" value="1"/>
</dbReference>
<dbReference type="EMBL" id="CAJOBB010003730">
    <property type="protein sequence ID" value="CAF4055735.1"/>
    <property type="molecule type" value="Genomic_DNA"/>
</dbReference>
<feature type="transmembrane region" description="Helical" evidence="9">
    <location>
        <begin position="919"/>
        <end position="940"/>
    </location>
</feature>
<dbReference type="AlphaFoldDB" id="A0A819SFQ7"/>
<dbReference type="InterPro" id="IPR006068">
    <property type="entry name" value="ATPase_P-typ_cation-transptr_C"/>
</dbReference>
<dbReference type="NCBIfam" id="TIGR01494">
    <property type="entry name" value="ATPase_P-type"/>
    <property type="match status" value="2"/>
</dbReference>
<dbReference type="PANTHER" id="PTHR43294">
    <property type="entry name" value="SODIUM/POTASSIUM-TRANSPORTING ATPASE SUBUNIT ALPHA"/>
    <property type="match status" value="1"/>
</dbReference>
<evidence type="ECO:0000256" key="8">
    <source>
        <dbReference type="ARBA" id="ARBA00023136"/>
    </source>
</evidence>
<dbReference type="PRINTS" id="PR00120">
    <property type="entry name" value="HATPASE"/>
</dbReference>
<dbReference type="GO" id="GO:1902600">
    <property type="term" value="P:proton transmembrane transport"/>
    <property type="evidence" value="ECO:0007669"/>
    <property type="project" value="TreeGrafter"/>
</dbReference>
<dbReference type="InterPro" id="IPR018303">
    <property type="entry name" value="ATPase_P-typ_P_site"/>
</dbReference>
<dbReference type="InterPro" id="IPR001757">
    <property type="entry name" value="P_typ_ATPase"/>
</dbReference>
<evidence type="ECO:0000259" key="11">
    <source>
        <dbReference type="Pfam" id="PF00689"/>
    </source>
</evidence>
<comment type="caution">
    <text evidence="12">The sequence shown here is derived from an EMBL/GenBank/DDBJ whole genome shotgun (WGS) entry which is preliminary data.</text>
</comment>
<evidence type="ECO:0000256" key="1">
    <source>
        <dbReference type="ARBA" id="ARBA00004651"/>
    </source>
</evidence>
<dbReference type="PANTHER" id="PTHR43294:SF21">
    <property type="entry name" value="CATION TRANSPORTING ATPASE"/>
    <property type="match status" value="1"/>
</dbReference>
<dbReference type="GO" id="GO:0030007">
    <property type="term" value="P:intracellular potassium ion homeostasis"/>
    <property type="evidence" value="ECO:0007669"/>
    <property type="project" value="TreeGrafter"/>
</dbReference>
<feature type="transmembrane region" description="Helical" evidence="9">
    <location>
        <begin position="952"/>
        <end position="968"/>
    </location>
</feature>
<keyword evidence="7 9" id="KW-1133">Transmembrane helix</keyword>
<keyword evidence="4" id="KW-0547">Nucleotide-binding</keyword>
<dbReference type="SUPFAM" id="SSF81665">
    <property type="entry name" value="Calcium ATPase, transmembrane domain M"/>
    <property type="match status" value="1"/>
</dbReference>
<feature type="domain" description="Cation-transporting P-type ATPase C-terminal" evidence="11">
    <location>
        <begin position="769"/>
        <end position="975"/>
    </location>
</feature>
<comment type="subcellular location">
    <subcellularLocation>
        <location evidence="1">Cell membrane</location>
        <topology evidence="1">Multi-pass membrane protein</topology>
    </subcellularLocation>
</comment>
<dbReference type="GO" id="GO:0016887">
    <property type="term" value="F:ATP hydrolysis activity"/>
    <property type="evidence" value="ECO:0007669"/>
    <property type="project" value="InterPro"/>
</dbReference>
<keyword evidence="3 9" id="KW-0812">Transmembrane</keyword>
<dbReference type="PRINTS" id="PR00119">
    <property type="entry name" value="CATATPASE"/>
</dbReference>
<evidence type="ECO:0000256" key="3">
    <source>
        <dbReference type="ARBA" id="ARBA00022692"/>
    </source>
</evidence>
<keyword evidence="6" id="KW-1278">Translocase</keyword>
<dbReference type="GO" id="GO:0005524">
    <property type="term" value="F:ATP binding"/>
    <property type="evidence" value="ECO:0007669"/>
    <property type="project" value="UniProtKB-KW"/>
</dbReference>
<dbReference type="InterPro" id="IPR059000">
    <property type="entry name" value="ATPase_P-type_domA"/>
</dbReference>
<dbReference type="InterPro" id="IPR023299">
    <property type="entry name" value="ATPase_P-typ_cyto_dom_N"/>
</dbReference>
<evidence type="ECO:0000256" key="6">
    <source>
        <dbReference type="ARBA" id="ARBA00022967"/>
    </source>
</evidence>
<keyword evidence="5" id="KW-0067">ATP-binding</keyword>
<dbReference type="InterPro" id="IPR008250">
    <property type="entry name" value="ATPase_P-typ_transduc_dom_A_sf"/>
</dbReference>
<organism evidence="12 13">
    <name type="scientific">Adineta steineri</name>
    <dbReference type="NCBI Taxonomy" id="433720"/>
    <lineage>
        <taxon>Eukaryota</taxon>
        <taxon>Metazoa</taxon>
        <taxon>Spiralia</taxon>
        <taxon>Gnathifera</taxon>
        <taxon>Rotifera</taxon>
        <taxon>Eurotatoria</taxon>
        <taxon>Bdelloidea</taxon>
        <taxon>Adinetida</taxon>
        <taxon>Adinetidae</taxon>
        <taxon>Adineta</taxon>
    </lineage>
</organism>
<evidence type="ECO:0000259" key="10">
    <source>
        <dbReference type="Pfam" id="PF00122"/>
    </source>
</evidence>
<dbReference type="Gene3D" id="1.20.1110.10">
    <property type="entry name" value="Calcium-transporting ATPase, transmembrane domain"/>
    <property type="match status" value="2"/>
</dbReference>
<dbReference type="Pfam" id="PF08282">
    <property type="entry name" value="Hydrolase_3"/>
    <property type="match status" value="1"/>
</dbReference>
<feature type="transmembrane region" description="Helical" evidence="9">
    <location>
        <begin position="882"/>
        <end position="898"/>
    </location>
</feature>
<feature type="domain" description="P-type ATPase A" evidence="10">
    <location>
        <begin position="1"/>
        <end position="111"/>
    </location>
</feature>
<dbReference type="InterPro" id="IPR036412">
    <property type="entry name" value="HAD-like_sf"/>
</dbReference>
<name>A0A819SFQ7_9BILA</name>
<keyword evidence="8 9" id="KW-0472">Membrane</keyword>
<dbReference type="SFLD" id="SFLDS00003">
    <property type="entry name" value="Haloacid_Dehalogenase"/>
    <property type="match status" value="1"/>
</dbReference>
<accession>A0A819SFQ7</accession>
<dbReference type="GO" id="GO:0005886">
    <property type="term" value="C:plasma membrane"/>
    <property type="evidence" value="ECO:0007669"/>
    <property type="project" value="UniProtKB-SubCell"/>
</dbReference>